<dbReference type="EMBL" id="CM003377">
    <property type="protein sequence ID" value="KOM48330.1"/>
    <property type="molecule type" value="Genomic_DNA"/>
</dbReference>
<dbReference type="PANTHER" id="PTHR33874">
    <property type="entry name" value="RING FINGER PROTEIN"/>
    <property type="match status" value="1"/>
</dbReference>
<feature type="region of interest" description="Disordered" evidence="1">
    <location>
        <begin position="35"/>
        <end position="67"/>
    </location>
</feature>
<sequence length="266" mass="29676">MEVGVSDPNPNPVRVKRKTLEAMLEQCQRALELINASDGQHQEQEEEEEEEDSDESQPSTSPDPETDQAITLSFFSFNLNTSNLYTLGIFDILLRFNLIAGNVVCSMQLCDLIKSRVECPDFLEKLEYAQASVSLSVAEEGSSWDLVSENDLWEGEDANSNSDQEDYVLVKQEDIVEGIACFMAAYLLSLKQTKDLTPNQLQDALSKTFSVQKKKGKLRKAWDGSKVVYNVASWGATAIGIYQNPVIARIATKAFWTSCQVISKLL</sequence>
<evidence type="ECO:0000313" key="3">
    <source>
        <dbReference type="Proteomes" id="UP000053144"/>
    </source>
</evidence>
<reference evidence="3" key="1">
    <citation type="journal article" date="2015" name="Proc. Natl. Acad. Sci. U.S.A.">
        <title>Genome sequencing of adzuki bean (Vigna angularis) provides insight into high starch and low fat accumulation and domestication.</title>
        <authorList>
            <person name="Yang K."/>
            <person name="Tian Z."/>
            <person name="Chen C."/>
            <person name="Luo L."/>
            <person name="Zhao B."/>
            <person name="Wang Z."/>
            <person name="Yu L."/>
            <person name="Li Y."/>
            <person name="Sun Y."/>
            <person name="Li W."/>
            <person name="Chen Y."/>
            <person name="Li Y."/>
            <person name="Zhang Y."/>
            <person name="Ai D."/>
            <person name="Zhao J."/>
            <person name="Shang C."/>
            <person name="Ma Y."/>
            <person name="Wu B."/>
            <person name="Wang M."/>
            <person name="Gao L."/>
            <person name="Sun D."/>
            <person name="Zhang P."/>
            <person name="Guo F."/>
            <person name="Wang W."/>
            <person name="Li Y."/>
            <person name="Wang J."/>
            <person name="Varshney R.K."/>
            <person name="Wang J."/>
            <person name="Ling H.Q."/>
            <person name="Wan P."/>
        </authorList>
    </citation>
    <scope>NUCLEOTIDE SEQUENCE</scope>
    <source>
        <strain evidence="3">cv. Jingnong 6</strain>
    </source>
</reference>
<protein>
    <submittedName>
        <fullName evidence="2">Uncharacterized protein</fullName>
    </submittedName>
</protein>
<dbReference type="AlphaFoldDB" id="A0A0L9UZN3"/>
<name>A0A0L9UZN3_PHAAN</name>
<gene>
    <name evidence="2" type="ORF">LR48_Vigan07g203400</name>
</gene>
<dbReference type="PANTHER" id="PTHR33874:SF1">
    <property type="entry name" value="RING FINGER PROTEIN"/>
    <property type="match status" value="1"/>
</dbReference>
<proteinExistence type="predicted"/>
<evidence type="ECO:0000313" key="2">
    <source>
        <dbReference type="EMBL" id="KOM48330.1"/>
    </source>
</evidence>
<evidence type="ECO:0000256" key="1">
    <source>
        <dbReference type="SAM" id="MobiDB-lite"/>
    </source>
</evidence>
<dbReference type="Gramene" id="KOM48330">
    <property type="protein sequence ID" value="KOM48330"/>
    <property type="gene ID" value="LR48_Vigan07g203400"/>
</dbReference>
<organism evidence="2 3">
    <name type="scientific">Phaseolus angularis</name>
    <name type="common">Azuki bean</name>
    <name type="synonym">Vigna angularis</name>
    <dbReference type="NCBI Taxonomy" id="3914"/>
    <lineage>
        <taxon>Eukaryota</taxon>
        <taxon>Viridiplantae</taxon>
        <taxon>Streptophyta</taxon>
        <taxon>Embryophyta</taxon>
        <taxon>Tracheophyta</taxon>
        <taxon>Spermatophyta</taxon>
        <taxon>Magnoliopsida</taxon>
        <taxon>eudicotyledons</taxon>
        <taxon>Gunneridae</taxon>
        <taxon>Pentapetalae</taxon>
        <taxon>rosids</taxon>
        <taxon>fabids</taxon>
        <taxon>Fabales</taxon>
        <taxon>Fabaceae</taxon>
        <taxon>Papilionoideae</taxon>
        <taxon>50 kb inversion clade</taxon>
        <taxon>NPAAA clade</taxon>
        <taxon>indigoferoid/millettioid clade</taxon>
        <taxon>Phaseoleae</taxon>
        <taxon>Vigna</taxon>
    </lineage>
</organism>
<dbReference type="OMA" id="AMLEQCQ"/>
<accession>A0A0L9UZN3</accession>
<feature type="compositionally biased region" description="Acidic residues" evidence="1">
    <location>
        <begin position="44"/>
        <end position="55"/>
    </location>
</feature>
<dbReference type="Proteomes" id="UP000053144">
    <property type="component" value="Chromosome 7"/>
</dbReference>